<evidence type="ECO:0000313" key="4">
    <source>
        <dbReference type="Proteomes" id="UP000703269"/>
    </source>
</evidence>
<name>A0A9P3GH08_9APHY</name>
<dbReference type="Proteomes" id="UP000703269">
    <property type="component" value="Unassembled WGS sequence"/>
</dbReference>
<proteinExistence type="predicted"/>
<dbReference type="Gene3D" id="1.50.10.10">
    <property type="match status" value="1"/>
</dbReference>
<dbReference type="OrthoDB" id="4138492at2759"/>
<evidence type="ECO:0008006" key="5">
    <source>
        <dbReference type="Google" id="ProtNLM"/>
    </source>
</evidence>
<dbReference type="PANTHER" id="PTHR41814">
    <property type="entry name" value="EXPRESSED PROTEIN"/>
    <property type="match status" value="1"/>
</dbReference>
<reference evidence="3 4" key="1">
    <citation type="submission" date="2021-08" db="EMBL/GenBank/DDBJ databases">
        <title>Draft Genome Sequence of Phanerochaete sordida strain YK-624.</title>
        <authorList>
            <person name="Mori T."/>
            <person name="Dohra H."/>
            <person name="Suzuki T."/>
            <person name="Kawagishi H."/>
            <person name="Hirai H."/>
        </authorList>
    </citation>
    <scope>NUCLEOTIDE SEQUENCE [LARGE SCALE GENOMIC DNA]</scope>
    <source>
        <strain evidence="3 4">YK-624</strain>
    </source>
</reference>
<feature type="signal peptide" evidence="2">
    <location>
        <begin position="1"/>
        <end position="22"/>
    </location>
</feature>
<dbReference type="EMBL" id="BPQB01000037">
    <property type="protein sequence ID" value="GJE94139.1"/>
    <property type="molecule type" value="Genomic_DNA"/>
</dbReference>
<keyword evidence="1" id="KW-0378">Hydrolase</keyword>
<evidence type="ECO:0000313" key="3">
    <source>
        <dbReference type="EMBL" id="GJE94139.1"/>
    </source>
</evidence>
<accession>A0A9P3GH08</accession>
<dbReference type="PANTHER" id="PTHR41814:SF1">
    <property type="entry name" value="CELLULASE"/>
    <property type="match status" value="1"/>
</dbReference>
<organism evidence="3 4">
    <name type="scientific">Phanerochaete sordida</name>
    <dbReference type="NCBI Taxonomy" id="48140"/>
    <lineage>
        <taxon>Eukaryota</taxon>
        <taxon>Fungi</taxon>
        <taxon>Dikarya</taxon>
        <taxon>Basidiomycota</taxon>
        <taxon>Agaricomycotina</taxon>
        <taxon>Agaricomycetes</taxon>
        <taxon>Polyporales</taxon>
        <taxon>Phanerochaetaceae</taxon>
        <taxon>Phanerochaete</taxon>
    </lineage>
</organism>
<dbReference type="InterPro" id="IPR012341">
    <property type="entry name" value="6hp_glycosidase-like_sf"/>
</dbReference>
<dbReference type="InterPro" id="IPR010905">
    <property type="entry name" value="Glyco_hydro_88"/>
</dbReference>
<comment type="caution">
    <text evidence="3">The sequence shown here is derived from an EMBL/GenBank/DDBJ whole genome shotgun (WGS) entry which is preliminary data.</text>
</comment>
<protein>
    <recommendedName>
        <fullName evidence="5">Six-hairpin glycosidase</fullName>
    </recommendedName>
</protein>
<evidence type="ECO:0000256" key="1">
    <source>
        <dbReference type="ARBA" id="ARBA00022801"/>
    </source>
</evidence>
<dbReference type="GO" id="GO:0016787">
    <property type="term" value="F:hydrolase activity"/>
    <property type="evidence" value="ECO:0007669"/>
    <property type="project" value="UniProtKB-KW"/>
</dbReference>
<gene>
    <name evidence="3" type="ORF">PsYK624_103070</name>
</gene>
<dbReference type="SUPFAM" id="SSF48208">
    <property type="entry name" value="Six-hairpin glycosidases"/>
    <property type="match status" value="1"/>
</dbReference>
<sequence length="478" mass="50139">MHARFPHIALASLLVASPFVQASSPNLTSSQTDAIKAGLSASDLQSWEIGTFAEALLELDTPSWSPQTPGVQFASFLTSSPPSSLDEVFTLAKNVTQDWTNTNKVNSSNTSVVAAPLLTNSAAGDPPSTGFAVILANITGRAQQDNLQYAEAATSQLEYLLTRVPKTSDGAISHRPEQLQLWSDYVYMVPPFLAYYGAATGNDTVLRMAHDQIRLYRQYLQNNSSSSGKGPSTAGLWRHMALGNGPDEGFWSTGNAWAAAGIVRVLGIYASSTQNSSLQTEQADLVEWAHEIHGALGPWLDGKTSLLHNYADNSSEFLDAASSTLFAASVYRLATLAAAGIPPASAKSSAGTSVGDLVPRVESSVPAAERVRVALFTNSSGSTGSGLAHFTADMTLMPVVNPHNFGAQLQLPVDASNASLNDGLTRSPEAQAFVLELQAAYRDWTAGGSPERSAAGAVGVQRGVLVAALAVAVGAALF</sequence>
<keyword evidence="2" id="KW-0732">Signal</keyword>
<dbReference type="AlphaFoldDB" id="A0A9P3GH08"/>
<dbReference type="Pfam" id="PF07470">
    <property type="entry name" value="Glyco_hydro_88"/>
    <property type="match status" value="1"/>
</dbReference>
<keyword evidence="4" id="KW-1185">Reference proteome</keyword>
<evidence type="ECO:0000256" key="2">
    <source>
        <dbReference type="SAM" id="SignalP"/>
    </source>
</evidence>
<dbReference type="InterPro" id="IPR008928">
    <property type="entry name" value="6-hairpin_glycosidase_sf"/>
</dbReference>
<feature type="chain" id="PRO_5040499897" description="Six-hairpin glycosidase" evidence="2">
    <location>
        <begin position="23"/>
        <end position="478"/>
    </location>
</feature>
<dbReference type="GO" id="GO:0005975">
    <property type="term" value="P:carbohydrate metabolic process"/>
    <property type="evidence" value="ECO:0007669"/>
    <property type="project" value="InterPro"/>
</dbReference>